<keyword evidence="6" id="KW-0460">Magnesium</keyword>
<dbReference type="Proteomes" id="UP000807785">
    <property type="component" value="Unassembled WGS sequence"/>
</dbReference>
<dbReference type="PANTHER" id="PTHR42904:SF6">
    <property type="entry name" value="NAD-CAPPED RNA HYDROLASE NUDT12"/>
    <property type="match status" value="1"/>
</dbReference>
<dbReference type="InterPro" id="IPR015797">
    <property type="entry name" value="NUDIX_hydrolase-like_dom_sf"/>
</dbReference>
<evidence type="ECO:0000259" key="8">
    <source>
        <dbReference type="PROSITE" id="PS51462"/>
    </source>
</evidence>
<comment type="catalytic activity">
    <reaction evidence="7">
        <text>a 5'-end NAD(+)-phospho-ribonucleoside in mRNA + H2O = a 5'-end phospho-adenosine-phospho-ribonucleoside in mRNA + beta-nicotinamide D-ribonucleotide + 2 H(+)</text>
        <dbReference type="Rhea" id="RHEA:60876"/>
        <dbReference type="Rhea" id="RHEA-COMP:15698"/>
        <dbReference type="Rhea" id="RHEA-COMP:15719"/>
        <dbReference type="ChEBI" id="CHEBI:14649"/>
        <dbReference type="ChEBI" id="CHEBI:15377"/>
        <dbReference type="ChEBI" id="CHEBI:15378"/>
        <dbReference type="ChEBI" id="CHEBI:144029"/>
        <dbReference type="ChEBI" id="CHEBI:144051"/>
    </reaction>
    <physiologicalReaction direction="left-to-right" evidence="7">
        <dbReference type="Rhea" id="RHEA:60877"/>
    </physiologicalReaction>
</comment>
<dbReference type="AlphaFoldDB" id="A0A9D7HM56"/>
<feature type="domain" description="Nudix hydrolase" evidence="8">
    <location>
        <begin position="38"/>
        <end position="161"/>
    </location>
</feature>
<dbReference type="GO" id="GO:0046872">
    <property type="term" value="F:metal ion binding"/>
    <property type="evidence" value="ECO:0007669"/>
    <property type="project" value="UniProtKB-KW"/>
</dbReference>
<comment type="cofactor">
    <cofactor evidence="2">
        <name>Zn(2+)</name>
        <dbReference type="ChEBI" id="CHEBI:29105"/>
    </cofactor>
</comment>
<evidence type="ECO:0000256" key="1">
    <source>
        <dbReference type="ARBA" id="ARBA00001946"/>
    </source>
</evidence>
<protein>
    <submittedName>
        <fullName evidence="9">NUDIX domain-containing protein</fullName>
    </submittedName>
</protein>
<dbReference type="Pfam" id="PF00293">
    <property type="entry name" value="NUDIX"/>
    <property type="match status" value="1"/>
</dbReference>
<dbReference type="InterPro" id="IPR050241">
    <property type="entry name" value="NAD-cap_RNA_hydrolase_NudC"/>
</dbReference>
<comment type="similarity">
    <text evidence="3">Belongs to the Nudix hydrolase family. NudC subfamily.</text>
</comment>
<evidence type="ECO:0000313" key="9">
    <source>
        <dbReference type="EMBL" id="MBK6973764.1"/>
    </source>
</evidence>
<dbReference type="Gene3D" id="3.90.79.10">
    <property type="entry name" value="Nucleoside Triphosphate Pyrophosphohydrolase"/>
    <property type="match status" value="1"/>
</dbReference>
<dbReference type="GO" id="GO:0005829">
    <property type="term" value="C:cytosol"/>
    <property type="evidence" value="ECO:0007669"/>
    <property type="project" value="TreeGrafter"/>
</dbReference>
<dbReference type="PANTHER" id="PTHR42904">
    <property type="entry name" value="NUDIX HYDROLASE, NUDC SUBFAMILY"/>
    <property type="match status" value="1"/>
</dbReference>
<dbReference type="SUPFAM" id="SSF55811">
    <property type="entry name" value="Nudix"/>
    <property type="match status" value="1"/>
</dbReference>
<dbReference type="PROSITE" id="PS51462">
    <property type="entry name" value="NUDIX"/>
    <property type="match status" value="1"/>
</dbReference>
<accession>A0A9D7HM56</accession>
<keyword evidence="4" id="KW-0479">Metal-binding</keyword>
<dbReference type="GO" id="GO:0035529">
    <property type="term" value="F:NADH pyrophosphatase activity"/>
    <property type="evidence" value="ECO:0007669"/>
    <property type="project" value="TreeGrafter"/>
</dbReference>
<evidence type="ECO:0000256" key="7">
    <source>
        <dbReference type="ARBA" id="ARBA00023679"/>
    </source>
</evidence>
<evidence type="ECO:0000256" key="4">
    <source>
        <dbReference type="ARBA" id="ARBA00022723"/>
    </source>
</evidence>
<dbReference type="GO" id="GO:0019677">
    <property type="term" value="P:NAD+ catabolic process"/>
    <property type="evidence" value="ECO:0007669"/>
    <property type="project" value="TreeGrafter"/>
</dbReference>
<comment type="caution">
    <text evidence="9">The sequence shown here is derived from an EMBL/GenBank/DDBJ whole genome shotgun (WGS) entry which is preliminary data.</text>
</comment>
<dbReference type="InterPro" id="IPR000086">
    <property type="entry name" value="NUDIX_hydrolase_dom"/>
</dbReference>
<sequence>MKYVFCPQCGGRLIDVELGERLRAACADPACGYVHWDNPVPVVAALIECVDRDGQILLARNAQWKQRFFALITGFLERVETPEDGMRREIREEVGLATDTLELIGLYPFERMNQIIIAYHARCHGEIVLGDELSDYILVQPAKLKPWPAGTGLAVRDWMLRRGLAVPDWEGPPPNPRGE</sequence>
<evidence type="ECO:0000256" key="5">
    <source>
        <dbReference type="ARBA" id="ARBA00022801"/>
    </source>
</evidence>
<name>A0A9D7HM56_9PROT</name>
<dbReference type="GO" id="GO:0006742">
    <property type="term" value="P:NADP+ catabolic process"/>
    <property type="evidence" value="ECO:0007669"/>
    <property type="project" value="TreeGrafter"/>
</dbReference>
<evidence type="ECO:0000256" key="6">
    <source>
        <dbReference type="ARBA" id="ARBA00022842"/>
    </source>
</evidence>
<dbReference type="InterPro" id="IPR020084">
    <property type="entry name" value="NUDIX_hydrolase_CS"/>
</dbReference>
<dbReference type="EMBL" id="JADJEV010000003">
    <property type="protein sequence ID" value="MBK6973764.1"/>
    <property type="molecule type" value="Genomic_DNA"/>
</dbReference>
<dbReference type="PROSITE" id="PS00893">
    <property type="entry name" value="NUDIX_BOX"/>
    <property type="match status" value="1"/>
</dbReference>
<keyword evidence="5" id="KW-0378">Hydrolase</keyword>
<gene>
    <name evidence="9" type="ORF">IPH26_12740</name>
</gene>
<evidence type="ECO:0000256" key="2">
    <source>
        <dbReference type="ARBA" id="ARBA00001947"/>
    </source>
</evidence>
<organism evidence="9 10">
    <name type="scientific">Candidatus Methylophosphatis roskildensis</name>
    <dbReference type="NCBI Taxonomy" id="2899263"/>
    <lineage>
        <taxon>Bacteria</taxon>
        <taxon>Pseudomonadati</taxon>
        <taxon>Pseudomonadota</taxon>
        <taxon>Betaproteobacteria</taxon>
        <taxon>Nitrosomonadales</taxon>
        <taxon>Sterolibacteriaceae</taxon>
        <taxon>Candidatus Methylophosphatis</taxon>
    </lineage>
</organism>
<evidence type="ECO:0000313" key="10">
    <source>
        <dbReference type="Proteomes" id="UP000807785"/>
    </source>
</evidence>
<proteinExistence type="inferred from homology"/>
<comment type="cofactor">
    <cofactor evidence="1">
        <name>Mg(2+)</name>
        <dbReference type="ChEBI" id="CHEBI:18420"/>
    </cofactor>
</comment>
<evidence type="ECO:0000256" key="3">
    <source>
        <dbReference type="ARBA" id="ARBA00009595"/>
    </source>
</evidence>
<reference evidence="9" key="1">
    <citation type="submission" date="2020-10" db="EMBL/GenBank/DDBJ databases">
        <title>Connecting structure to function with the recovery of over 1000 high-quality activated sludge metagenome-assembled genomes encoding full-length rRNA genes using long-read sequencing.</title>
        <authorList>
            <person name="Singleton C.M."/>
            <person name="Petriglieri F."/>
            <person name="Kristensen J.M."/>
            <person name="Kirkegaard R.H."/>
            <person name="Michaelsen T.Y."/>
            <person name="Andersen M.H."/>
            <person name="Karst S.M."/>
            <person name="Dueholm M.S."/>
            <person name="Nielsen P.H."/>
            <person name="Albertsen M."/>
        </authorList>
    </citation>
    <scope>NUCLEOTIDE SEQUENCE</scope>
    <source>
        <strain evidence="9">Bjer_18-Q3-R1-45_BAT3C.347</strain>
    </source>
</reference>